<reference evidence="1 2" key="1">
    <citation type="submission" date="2020-04" db="EMBL/GenBank/DDBJ databases">
        <title>Azohydromonas sp. isolated from soil.</title>
        <authorList>
            <person name="Dahal R.H."/>
        </authorList>
    </citation>
    <scope>NUCLEOTIDE SEQUENCE [LARGE SCALE GENOMIC DNA]</scope>
    <source>
        <strain evidence="1 2">G-1-1-14</strain>
    </source>
</reference>
<comment type="caution">
    <text evidence="1">The sequence shown here is derived from an EMBL/GenBank/DDBJ whole genome shotgun (WGS) entry which is preliminary data.</text>
</comment>
<dbReference type="Proteomes" id="UP000574067">
    <property type="component" value="Unassembled WGS sequence"/>
</dbReference>
<name>A0A848FEL6_9BURK</name>
<organism evidence="1 2">
    <name type="scientific">Azohydromonas caseinilytica</name>
    <dbReference type="NCBI Taxonomy" id="2728836"/>
    <lineage>
        <taxon>Bacteria</taxon>
        <taxon>Pseudomonadati</taxon>
        <taxon>Pseudomonadota</taxon>
        <taxon>Betaproteobacteria</taxon>
        <taxon>Burkholderiales</taxon>
        <taxon>Sphaerotilaceae</taxon>
        <taxon>Azohydromonas</taxon>
    </lineage>
</organism>
<accession>A0A848FEL6</accession>
<sequence>MCNLADLPCVVAEPRRSTDPPAAPLSGFEARCLLKRIAVLREQAQLAVLGADAAREAMPAESLKGICRALHEAELQIAQAEDLAARELA</sequence>
<evidence type="ECO:0000313" key="2">
    <source>
        <dbReference type="Proteomes" id="UP000574067"/>
    </source>
</evidence>
<keyword evidence="2" id="KW-1185">Reference proteome</keyword>
<dbReference type="RefSeq" id="WP_169162180.1">
    <property type="nucleotide sequence ID" value="NZ_JABBFW010000016.1"/>
</dbReference>
<proteinExistence type="predicted"/>
<dbReference type="AlphaFoldDB" id="A0A848FEL6"/>
<protein>
    <submittedName>
        <fullName evidence="1">Uncharacterized protein</fullName>
    </submittedName>
</protein>
<gene>
    <name evidence="1" type="ORF">HHL10_20065</name>
</gene>
<evidence type="ECO:0000313" key="1">
    <source>
        <dbReference type="EMBL" id="NML17275.1"/>
    </source>
</evidence>
<dbReference type="EMBL" id="JABBFW010000016">
    <property type="protein sequence ID" value="NML17275.1"/>
    <property type="molecule type" value="Genomic_DNA"/>
</dbReference>